<dbReference type="Proteomes" id="UP000824469">
    <property type="component" value="Unassembled WGS sequence"/>
</dbReference>
<comment type="caution">
    <text evidence="1">The sequence shown here is derived from an EMBL/GenBank/DDBJ whole genome shotgun (WGS) entry which is preliminary data.</text>
</comment>
<gene>
    <name evidence="1" type="ORF">KI387_029955</name>
</gene>
<proteinExistence type="predicted"/>
<evidence type="ECO:0000313" key="2">
    <source>
        <dbReference type="Proteomes" id="UP000824469"/>
    </source>
</evidence>
<keyword evidence="2" id="KW-1185">Reference proteome</keyword>
<evidence type="ECO:0000313" key="1">
    <source>
        <dbReference type="EMBL" id="KAH9298273.1"/>
    </source>
</evidence>
<evidence type="ECO:0008006" key="3">
    <source>
        <dbReference type="Google" id="ProtNLM"/>
    </source>
</evidence>
<dbReference type="PANTHER" id="PTHR33600">
    <property type="entry name" value="PLASTID DIVISION PROTEIN PDV2"/>
    <property type="match status" value="1"/>
</dbReference>
<feature type="non-terminal residue" evidence="1">
    <location>
        <position position="204"/>
    </location>
</feature>
<dbReference type="AlphaFoldDB" id="A0AA38CGG6"/>
<organism evidence="1 2">
    <name type="scientific">Taxus chinensis</name>
    <name type="common">Chinese yew</name>
    <name type="synonym">Taxus wallichiana var. chinensis</name>
    <dbReference type="NCBI Taxonomy" id="29808"/>
    <lineage>
        <taxon>Eukaryota</taxon>
        <taxon>Viridiplantae</taxon>
        <taxon>Streptophyta</taxon>
        <taxon>Embryophyta</taxon>
        <taxon>Tracheophyta</taxon>
        <taxon>Spermatophyta</taxon>
        <taxon>Pinopsida</taxon>
        <taxon>Pinidae</taxon>
        <taxon>Conifers II</taxon>
        <taxon>Cupressales</taxon>
        <taxon>Taxaceae</taxon>
        <taxon>Taxus</taxon>
    </lineage>
</organism>
<reference evidence="1 2" key="1">
    <citation type="journal article" date="2021" name="Nat. Plants">
        <title>The Taxus genome provides insights into paclitaxel biosynthesis.</title>
        <authorList>
            <person name="Xiong X."/>
            <person name="Gou J."/>
            <person name="Liao Q."/>
            <person name="Li Y."/>
            <person name="Zhou Q."/>
            <person name="Bi G."/>
            <person name="Li C."/>
            <person name="Du R."/>
            <person name="Wang X."/>
            <person name="Sun T."/>
            <person name="Guo L."/>
            <person name="Liang H."/>
            <person name="Lu P."/>
            <person name="Wu Y."/>
            <person name="Zhang Z."/>
            <person name="Ro D.K."/>
            <person name="Shang Y."/>
            <person name="Huang S."/>
            <person name="Yan J."/>
        </authorList>
    </citation>
    <scope>NUCLEOTIDE SEQUENCE [LARGE SCALE GENOMIC DNA]</scope>
    <source>
        <strain evidence="1">Ta-2019</strain>
    </source>
</reference>
<name>A0AA38CGG6_TAXCH</name>
<dbReference type="InterPro" id="IPR038939">
    <property type="entry name" value="PDV1/PDV2"/>
</dbReference>
<dbReference type="GO" id="GO:0010020">
    <property type="term" value="P:chloroplast fission"/>
    <property type="evidence" value="ECO:0007669"/>
    <property type="project" value="InterPro"/>
</dbReference>
<sequence>MEAAMERAWDLHDKLSDAIHSLSKSYFLTSIGNSNANLNHQDLFPEVTSLNAIRNALEALENQLHLLHTLQLQQRAERDAALMHLEESRLMLLKRLKEHRGRDLIVIKEALDFASDGDEVEDAHFNSNEKKCNDTAEHEKKWHGGGLAYFLDIVVQFVKNSDNLHAMSGTLAKVALVAVGMLAIFQLQQTSERRLKEEEHGSSN</sequence>
<dbReference type="PANTHER" id="PTHR33600:SF4">
    <property type="entry name" value="PLASTID DIVISION PROTEIN PDV1"/>
    <property type="match status" value="1"/>
</dbReference>
<accession>A0AA38CGG6</accession>
<dbReference type="EMBL" id="JAHRHJ020000010">
    <property type="protein sequence ID" value="KAH9298273.1"/>
    <property type="molecule type" value="Genomic_DNA"/>
</dbReference>
<protein>
    <recommendedName>
        <fullName evidence="3">Plastid division protein PDV1</fullName>
    </recommendedName>
</protein>
<dbReference type="OMA" id="PAMEYRK"/>